<protein>
    <recommendedName>
        <fullName evidence="3">HTH luxR-type domain-containing protein</fullName>
    </recommendedName>
</protein>
<organism evidence="4 5">
    <name type="scientific">Anaeromyxobacter oryzae</name>
    <dbReference type="NCBI Taxonomy" id="2918170"/>
    <lineage>
        <taxon>Bacteria</taxon>
        <taxon>Pseudomonadati</taxon>
        <taxon>Myxococcota</taxon>
        <taxon>Myxococcia</taxon>
        <taxon>Myxococcales</taxon>
        <taxon>Cystobacterineae</taxon>
        <taxon>Anaeromyxobacteraceae</taxon>
        <taxon>Anaeromyxobacter</taxon>
    </lineage>
</organism>
<dbReference type="InterPro" id="IPR036388">
    <property type="entry name" value="WH-like_DNA-bd_sf"/>
</dbReference>
<evidence type="ECO:0000313" key="4">
    <source>
        <dbReference type="EMBL" id="BDG02731.1"/>
    </source>
</evidence>
<keyword evidence="2" id="KW-0472">Membrane</keyword>
<evidence type="ECO:0000256" key="1">
    <source>
        <dbReference type="SAM" id="Coils"/>
    </source>
</evidence>
<dbReference type="CDD" id="cd06170">
    <property type="entry name" value="LuxR_C_like"/>
    <property type="match status" value="1"/>
</dbReference>
<keyword evidence="5" id="KW-1185">Reference proteome</keyword>
<feature type="transmembrane region" description="Helical" evidence="2">
    <location>
        <begin position="27"/>
        <end position="48"/>
    </location>
</feature>
<dbReference type="EMBL" id="AP025591">
    <property type="protein sequence ID" value="BDG02731.1"/>
    <property type="molecule type" value="Genomic_DNA"/>
</dbReference>
<proteinExistence type="predicted"/>
<dbReference type="SUPFAM" id="SSF46894">
    <property type="entry name" value="C-terminal effector domain of the bipartite response regulators"/>
    <property type="match status" value="1"/>
</dbReference>
<evidence type="ECO:0000313" key="5">
    <source>
        <dbReference type="Proteomes" id="UP001162891"/>
    </source>
</evidence>
<keyword evidence="2" id="KW-0812">Transmembrane</keyword>
<dbReference type="Pfam" id="PF00196">
    <property type="entry name" value="GerE"/>
    <property type="match status" value="1"/>
</dbReference>
<dbReference type="Gene3D" id="1.10.10.10">
    <property type="entry name" value="Winged helix-like DNA-binding domain superfamily/Winged helix DNA-binding domain"/>
    <property type="match status" value="1"/>
</dbReference>
<feature type="transmembrane region" description="Helical" evidence="2">
    <location>
        <begin position="60"/>
        <end position="83"/>
    </location>
</feature>
<keyword evidence="2" id="KW-1133">Transmembrane helix</keyword>
<sequence length="210" mass="22260">MTHDRNQSGGAGFRGAHAADGEAPRPWMLALPASILGLVAVLVGLDVAGDARAGGSIPHLVLEVAIMIVALAGTVALWGQLFAVRRRARALQRDLVRAEADLARFRAESQDHLRGLAVAIDRQFERWSLSAAEREVALLLLKGLTHKDIAAVRETSERTVRQQSLAVYRKAGLAGRAELAAFFLEDLLLPPPATTHTGGPPGRMAGGSSG</sequence>
<dbReference type="InterPro" id="IPR000792">
    <property type="entry name" value="Tscrpt_reg_LuxR_C"/>
</dbReference>
<dbReference type="Proteomes" id="UP001162891">
    <property type="component" value="Chromosome"/>
</dbReference>
<dbReference type="SMART" id="SM00421">
    <property type="entry name" value="HTH_LUXR"/>
    <property type="match status" value="1"/>
</dbReference>
<feature type="domain" description="HTH luxR-type" evidence="3">
    <location>
        <begin position="126"/>
        <end position="183"/>
    </location>
</feature>
<evidence type="ECO:0000256" key="2">
    <source>
        <dbReference type="SAM" id="Phobius"/>
    </source>
</evidence>
<keyword evidence="1" id="KW-0175">Coiled coil</keyword>
<gene>
    <name evidence="4" type="ORF">AMOR_17270</name>
</gene>
<dbReference type="RefSeq" id="WP_248360419.1">
    <property type="nucleotide sequence ID" value="NZ_AP025591.1"/>
</dbReference>
<dbReference type="InterPro" id="IPR016032">
    <property type="entry name" value="Sig_transdc_resp-reg_C-effctor"/>
</dbReference>
<name>A0ABM7WTB8_9BACT</name>
<evidence type="ECO:0000259" key="3">
    <source>
        <dbReference type="SMART" id="SM00421"/>
    </source>
</evidence>
<reference evidence="5" key="1">
    <citation type="journal article" date="2022" name="Int. J. Syst. Evol. Microbiol.">
        <title>Anaeromyxobacter oryzae sp. nov., Anaeromyxobacter diazotrophicus sp. nov. and Anaeromyxobacter paludicola sp. nov., isolated from paddy soils.</title>
        <authorList>
            <person name="Itoh H."/>
            <person name="Xu Z."/>
            <person name="Mise K."/>
            <person name="Masuda Y."/>
            <person name="Ushijima N."/>
            <person name="Hayakawa C."/>
            <person name="Shiratori Y."/>
            <person name="Senoo K."/>
        </authorList>
    </citation>
    <scope>NUCLEOTIDE SEQUENCE [LARGE SCALE GENOMIC DNA]</scope>
    <source>
        <strain evidence="5">Red232</strain>
    </source>
</reference>
<accession>A0ABM7WTB8</accession>
<feature type="coiled-coil region" evidence="1">
    <location>
        <begin position="81"/>
        <end position="108"/>
    </location>
</feature>